<dbReference type="InterPro" id="IPR051886">
    <property type="entry name" value="Seed_Dev/Stress_Resp_Reg"/>
</dbReference>
<gene>
    <name evidence="3" type="ORF">ERUC_LOCUS45425</name>
</gene>
<dbReference type="AlphaFoldDB" id="A0ABC8MAY0"/>
<feature type="transmembrane region" description="Helical" evidence="1">
    <location>
        <begin position="298"/>
        <end position="319"/>
    </location>
</feature>
<evidence type="ECO:0000256" key="1">
    <source>
        <dbReference type="SAM" id="Phobius"/>
    </source>
</evidence>
<comment type="caution">
    <text evidence="3">The sequence shown here is derived from an EMBL/GenBank/DDBJ whole genome shotgun (WGS) entry which is preliminary data.</text>
</comment>
<protein>
    <recommendedName>
        <fullName evidence="2">DOG1 domain-containing protein</fullName>
    </recommendedName>
</protein>
<feature type="transmembrane region" description="Helical" evidence="1">
    <location>
        <begin position="326"/>
        <end position="343"/>
    </location>
</feature>
<accession>A0ABC8MAY0</accession>
<feature type="transmembrane region" description="Helical" evidence="1">
    <location>
        <begin position="355"/>
        <end position="372"/>
    </location>
</feature>
<dbReference type="PROSITE" id="PS51806">
    <property type="entry name" value="DOG1"/>
    <property type="match status" value="1"/>
</dbReference>
<keyword evidence="1" id="KW-0812">Transmembrane</keyword>
<sequence length="382" mass="42897">MSSSIFSTKKAQEWSHTIKETCIPLLRPGSSPPLLKEAIDALVEDILSNFTSSDAASISDLLSASECKYLDTPFLFQGDIHPYLLTNLFRIFIHLAKPKNLDGEEHVAIDLCMDEEQEDELLKRVEQIDRRVRIMGDEILGRFKLAQIRLLTQEVENSMHTHEEAKMEKKLEDESLKKEIEGIFKDANLLRSSVLISIMEATTNHQGTLYLQLLCDMIIAFKNKVCDEDKRDNNALLATFINGIMNVPSYIDILGRMTKKEKEITTLMFASAVIGSAGSTFVSSSMKSKSLKRTIKDASWASLFFFLGGFALLGMGLLVRNRWVKMGLSILLTSFIVGVAISSKKKQEESVIKSIIRWFIIVGAISISVLFADRVHQLRASP</sequence>
<dbReference type="PANTHER" id="PTHR46354">
    <property type="entry name" value="DOG1 DOMAIN-CONTAINING PROTEIN"/>
    <property type="match status" value="1"/>
</dbReference>
<name>A0ABC8MAY0_ERUVS</name>
<evidence type="ECO:0000313" key="4">
    <source>
        <dbReference type="Proteomes" id="UP001642260"/>
    </source>
</evidence>
<dbReference type="PANTHER" id="PTHR46354:SF9">
    <property type="entry name" value="PROTEIN INAPERTURATE POLLEN1"/>
    <property type="match status" value="1"/>
</dbReference>
<keyword evidence="1" id="KW-1133">Transmembrane helix</keyword>
<feature type="domain" description="DOG1" evidence="2">
    <location>
        <begin position="4"/>
        <end position="231"/>
    </location>
</feature>
<evidence type="ECO:0000313" key="3">
    <source>
        <dbReference type="EMBL" id="CAH8392942.1"/>
    </source>
</evidence>
<dbReference type="Proteomes" id="UP001642260">
    <property type="component" value="Unassembled WGS sequence"/>
</dbReference>
<dbReference type="EMBL" id="CAKOAT010999668">
    <property type="protein sequence ID" value="CAH8392942.1"/>
    <property type="molecule type" value="Genomic_DNA"/>
</dbReference>
<reference evidence="3 4" key="1">
    <citation type="submission" date="2022-03" db="EMBL/GenBank/DDBJ databases">
        <authorList>
            <person name="Macdonald S."/>
            <person name="Ahmed S."/>
            <person name="Newling K."/>
        </authorList>
    </citation>
    <scope>NUCLEOTIDE SEQUENCE [LARGE SCALE GENOMIC DNA]</scope>
</reference>
<keyword evidence="1" id="KW-0472">Membrane</keyword>
<dbReference type="InterPro" id="IPR025422">
    <property type="entry name" value="TGA_domain"/>
</dbReference>
<proteinExistence type="predicted"/>
<feature type="transmembrane region" description="Helical" evidence="1">
    <location>
        <begin position="264"/>
        <end position="286"/>
    </location>
</feature>
<organism evidence="3 4">
    <name type="scientific">Eruca vesicaria subsp. sativa</name>
    <name type="common">Garden rocket</name>
    <name type="synonym">Eruca sativa</name>
    <dbReference type="NCBI Taxonomy" id="29727"/>
    <lineage>
        <taxon>Eukaryota</taxon>
        <taxon>Viridiplantae</taxon>
        <taxon>Streptophyta</taxon>
        <taxon>Embryophyta</taxon>
        <taxon>Tracheophyta</taxon>
        <taxon>Spermatophyta</taxon>
        <taxon>Magnoliopsida</taxon>
        <taxon>eudicotyledons</taxon>
        <taxon>Gunneridae</taxon>
        <taxon>Pentapetalae</taxon>
        <taxon>rosids</taxon>
        <taxon>malvids</taxon>
        <taxon>Brassicales</taxon>
        <taxon>Brassicaceae</taxon>
        <taxon>Brassiceae</taxon>
        <taxon>Eruca</taxon>
    </lineage>
</organism>
<keyword evidence="4" id="KW-1185">Reference proteome</keyword>
<evidence type="ECO:0000259" key="2">
    <source>
        <dbReference type="PROSITE" id="PS51806"/>
    </source>
</evidence>